<gene>
    <name evidence="3" type="ORF">C7383_11355</name>
</gene>
<dbReference type="SUPFAM" id="SSF51735">
    <property type="entry name" value="NAD(P)-binding Rossmann-fold domains"/>
    <property type="match status" value="1"/>
</dbReference>
<reference evidence="3 4" key="1">
    <citation type="submission" date="2018-05" db="EMBL/GenBank/DDBJ databases">
        <authorList>
            <person name="Goeker M."/>
            <person name="Huntemann M."/>
            <person name="Clum A."/>
            <person name="Pillay M."/>
            <person name="Palaniappan K."/>
            <person name="Varghese N."/>
            <person name="Mikhailova N."/>
            <person name="Stamatis D."/>
            <person name="Reddy T."/>
            <person name="Daum C."/>
            <person name="Shapiro N."/>
            <person name="Ivanova N."/>
            <person name="Kyrpides N."/>
            <person name="Woyke T."/>
        </authorList>
    </citation>
    <scope>NUCLEOTIDE SEQUENCE [LARGE SCALE GENOMIC DNA]</scope>
    <source>
        <strain evidence="3 4">DSM 26524</strain>
    </source>
</reference>
<name>A0AB73T0B4_9FIRM</name>
<evidence type="ECO:0000313" key="3">
    <source>
        <dbReference type="EMBL" id="PWJ73269.1"/>
    </source>
</evidence>
<comment type="caution">
    <text evidence="3">The sequence shown here is derived from an EMBL/GenBank/DDBJ whole genome shotgun (WGS) entry which is preliminary data.</text>
</comment>
<dbReference type="InterPro" id="IPR000683">
    <property type="entry name" value="Gfo/Idh/MocA-like_OxRdtase_N"/>
</dbReference>
<dbReference type="AlphaFoldDB" id="A0AB73T0B4"/>
<dbReference type="InterPro" id="IPR052515">
    <property type="entry name" value="Gfo/Idh/MocA_Oxidoreductase"/>
</dbReference>
<dbReference type="InterPro" id="IPR036291">
    <property type="entry name" value="NAD(P)-bd_dom_sf"/>
</dbReference>
<keyword evidence="4" id="KW-1185">Reference proteome</keyword>
<proteinExistence type="predicted"/>
<evidence type="ECO:0000259" key="2">
    <source>
        <dbReference type="Pfam" id="PF22725"/>
    </source>
</evidence>
<dbReference type="Gene3D" id="3.30.360.10">
    <property type="entry name" value="Dihydrodipicolinate Reductase, domain 2"/>
    <property type="match status" value="1"/>
</dbReference>
<dbReference type="GO" id="GO:0000166">
    <property type="term" value="F:nucleotide binding"/>
    <property type="evidence" value="ECO:0007669"/>
    <property type="project" value="InterPro"/>
</dbReference>
<feature type="domain" description="GFO/IDH/MocA-like oxidoreductase" evidence="2">
    <location>
        <begin position="148"/>
        <end position="271"/>
    </location>
</feature>
<dbReference type="EMBL" id="QGGY01000013">
    <property type="protein sequence ID" value="PWJ73269.1"/>
    <property type="molecule type" value="Genomic_DNA"/>
</dbReference>
<dbReference type="Pfam" id="PF01408">
    <property type="entry name" value="GFO_IDH_MocA"/>
    <property type="match status" value="1"/>
</dbReference>
<dbReference type="PANTHER" id="PTHR43249:SF1">
    <property type="entry name" value="D-GLUCOSIDE 3-DEHYDROGENASE"/>
    <property type="match status" value="1"/>
</dbReference>
<dbReference type="Pfam" id="PF22725">
    <property type="entry name" value="GFO_IDH_MocA_C3"/>
    <property type="match status" value="1"/>
</dbReference>
<evidence type="ECO:0000259" key="1">
    <source>
        <dbReference type="Pfam" id="PF01408"/>
    </source>
</evidence>
<organism evidence="3 4">
    <name type="scientific">Murimonas intestini</name>
    <dbReference type="NCBI Taxonomy" id="1337051"/>
    <lineage>
        <taxon>Bacteria</taxon>
        <taxon>Bacillati</taxon>
        <taxon>Bacillota</taxon>
        <taxon>Clostridia</taxon>
        <taxon>Lachnospirales</taxon>
        <taxon>Lachnospiraceae</taxon>
        <taxon>Murimonas</taxon>
    </lineage>
</organism>
<dbReference type="SUPFAM" id="SSF55347">
    <property type="entry name" value="Glyceraldehyde-3-phosphate dehydrogenase-like, C-terminal domain"/>
    <property type="match status" value="1"/>
</dbReference>
<protein>
    <submittedName>
        <fullName evidence="3">Dehydrogenase</fullName>
    </submittedName>
</protein>
<feature type="domain" description="Gfo/Idh/MocA-like oxidoreductase N-terminal" evidence="1">
    <location>
        <begin position="23"/>
        <end position="138"/>
    </location>
</feature>
<evidence type="ECO:0000313" key="4">
    <source>
        <dbReference type="Proteomes" id="UP000245412"/>
    </source>
</evidence>
<dbReference type="PANTHER" id="PTHR43249">
    <property type="entry name" value="UDP-N-ACETYL-2-AMINO-2-DEOXY-D-GLUCURONATE OXIDASE"/>
    <property type="match status" value="1"/>
</dbReference>
<dbReference type="InterPro" id="IPR055170">
    <property type="entry name" value="GFO_IDH_MocA-like_dom"/>
</dbReference>
<dbReference type="Proteomes" id="UP000245412">
    <property type="component" value="Unassembled WGS sequence"/>
</dbReference>
<accession>A0AB73T0B4</accession>
<dbReference type="Gene3D" id="3.40.50.720">
    <property type="entry name" value="NAD(P)-binding Rossmann-like Domain"/>
    <property type="match status" value="1"/>
</dbReference>
<sequence>MHPPPTIVKWLFYSKGDTMKTYKFGIMGSGMIAHIHAKAIQKIPNAAIAGIYGPVTESVQEFAAKYQCRVYLSSEEMLADEEVDVVNICTPSGVHAELAIAAARANKHVIVEKPLAVNKEDAQAVVRVQKETGVKICVISQLRFSPGVQALRDAVRHGKLGRMIMGSLSMLYYRSEEYYQNGGWRGRWSSDGGGALMNQGIHGLDLLSYICGPVVSVRAFYKTLFHDIEVEDTLCAILEFKNGALGTVEASTAIKPGSPRKIHIGGTQGSAVLTEDAITEWRADEPVPESGEHWQIGAANDPSALDVTGHLLQFKNLLASIEGREELLVDAAAGCSTVELVLAIYESARSGKTVNLEMSEKDI</sequence>